<evidence type="ECO:0000256" key="3">
    <source>
        <dbReference type="ARBA" id="ARBA00006113"/>
    </source>
</evidence>
<evidence type="ECO:0000256" key="22">
    <source>
        <dbReference type="SAM" id="Phobius"/>
    </source>
</evidence>
<feature type="binding site" description="axial binding residue" evidence="20">
    <location>
        <position position="187"/>
    </location>
    <ligand>
        <name>heme c</name>
        <dbReference type="ChEBI" id="CHEBI:61717"/>
        <label>2</label>
    </ligand>
    <ligandPart>
        <name>Fe</name>
        <dbReference type="ChEBI" id="CHEBI:18248"/>
    </ligandPart>
</feature>
<evidence type="ECO:0000256" key="11">
    <source>
        <dbReference type="ARBA" id="ARBA00022737"/>
    </source>
</evidence>
<name>A0A1F6TBL7_9PROT</name>
<dbReference type="Gene3D" id="6.10.280.130">
    <property type="match status" value="1"/>
</dbReference>
<evidence type="ECO:0000256" key="15">
    <source>
        <dbReference type="ARBA" id="ARBA00023002"/>
    </source>
</evidence>
<reference evidence="24 25" key="1">
    <citation type="journal article" date="2016" name="Nat. Commun.">
        <title>Thousands of microbial genomes shed light on interconnected biogeochemical processes in an aquifer system.</title>
        <authorList>
            <person name="Anantharaman K."/>
            <person name="Brown C.T."/>
            <person name="Hug L.A."/>
            <person name="Sharon I."/>
            <person name="Castelle C.J."/>
            <person name="Probst A.J."/>
            <person name="Thomas B.C."/>
            <person name="Singh A."/>
            <person name="Wilkins M.J."/>
            <person name="Karaoz U."/>
            <person name="Brodie E.L."/>
            <person name="Williams K.H."/>
            <person name="Hubbard S.S."/>
            <person name="Banfield J.F."/>
        </authorList>
    </citation>
    <scope>NUCLEOTIDE SEQUENCE [LARGE SCALE GENOMIC DNA]</scope>
</reference>
<evidence type="ECO:0000256" key="1">
    <source>
        <dbReference type="ARBA" id="ARBA00004533"/>
    </source>
</evidence>
<comment type="function">
    <text evidence="19">C-type cytochrome. Part of the cbb3-type cytochrome c oxidase complex.</text>
</comment>
<feature type="binding site" description="axial binding residue" evidence="20">
    <location>
        <position position="234"/>
    </location>
    <ligand>
        <name>heme c</name>
        <dbReference type="ChEBI" id="CHEBI:61717"/>
        <label>2</label>
    </ligand>
    <ligandPart>
        <name>Fe</name>
        <dbReference type="ChEBI" id="CHEBI:18248"/>
    </ligandPart>
</feature>
<comment type="cofactor">
    <cofactor evidence="19 21">
        <name>heme c</name>
        <dbReference type="ChEBI" id="CHEBI:61717"/>
    </cofactor>
    <text evidence="19 21">Binds 2 heme C groups per subunit.</text>
</comment>
<dbReference type="PIRSF" id="PIRSF000006">
    <property type="entry name" value="Cbb3-Cox_fixP"/>
    <property type="match status" value="1"/>
</dbReference>
<sequence length="302" mass="33064">MADFTSGFWSWFIIVATVVSILAMFVLSRWMTEPPKKPGEQPKTMGHVWDENLEEFNNPLPRWWLNMFYITLVFGIGYLALYPGLGSFAGVLKWSEVGEYNQEVEAANKQFGPLYEKYMKEDLRALAGNREALKTGERLFVNYCTVCHGSDAGGGPGFPNLRDKDWLYGGDPDTIKASILNGRTGVMPAWGPALGAAGVDNVAEYVIQLSGRKADEAKASAGKEKYQQLCVACHGADGKGNPALGAANLTDNIWLYGGSKKAVMESIEKGRQGKMPAHKDFLGEAKVHLLTAYVLSLSAEKP</sequence>
<dbReference type="GO" id="GO:0006119">
    <property type="term" value="P:oxidative phosphorylation"/>
    <property type="evidence" value="ECO:0007669"/>
    <property type="project" value="UniProtKB-UniPathway"/>
</dbReference>
<keyword evidence="4 19" id="KW-0813">Transport</keyword>
<comment type="caution">
    <text evidence="24">The sequence shown here is derived from an EMBL/GenBank/DDBJ whole genome shotgun (WGS) entry which is preliminary data.</text>
</comment>
<keyword evidence="17 19" id="KW-0406">Ion transport</keyword>
<keyword evidence="8 19" id="KW-0679">Respiratory chain</keyword>
<evidence type="ECO:0000256" key="17">
    <source>
        <dbReference type="ARBA" id="ARBA00023065"/>
    </source>
</evidence>
<dbReference type="Pfam" id="PF13442">
    <property type="entry name" value="Cytochrome_CBB3"/>
    <property type="match status" value="2"/>
</dbReference>
<keyword evidence="5 19" id="KW-1003">Cell membrane</keyword>
<feature type="domain" description="Cytochrome c" evidence="23">
    <location>
        <begin position="217"/>
        <end position="298"/>
    </location>
</feature>
<dbReference type="Pfam" id="PF14715">
    <property type="entry name" value="FixP_N"/>
    <property type="match status" value="1"/>
</dbReference>
<evidence type="ECO:0000256" key="7">
    <source>
        <dbReference type="ARBA" id="ARBA00022617"/>
    </source>
</evidence>
<keyword evidence="11" id="KW-0677">Repeat</keyword>
<evidence type="ECO:0000259" key="23">
    <source>
        <dbReference type="PROSITE" id="PS51007"/>
    </source>
</evidence>
<comment type="pathway">
    <text evidence="2 19">Energy metabolism; oxidative phosphorylation.</text>
</comment>
<evidence type="ECO:0000313" key="24">
    <source>
        <dbReference type="EMBL" id="OGI42541.1"/>
    </source>
</evidence>
<comment type="similarity">
    <text evidence="3 19">Belongs to the CcoP / FixP family.</text>
</comment>
<feature type="binding site" description="axial binding residue" evidence="20">
    <location>
        <position position="275"/>
    </location>
    <ligand>
        <name>heme c</name>
        <dbReference type="ChEBI" id="CHEBI:61717"/>
        <label>1</label>
    </ligand>
    <ligandPart>
        <name>Fe</name>
        <dbReference type="ChEBI" id="CHEBI:18248"/>
    </ligandPart>
</feature>
<accession>A0A1F6TBL7</accession>
<proteinExistence type="inferred from homology"/>
<keyword evidence="12 19" id="KW-0375">Hydrogen ion transport</keyword>
<feature type="binding site" description="covalent" evidence="21">
    <location>
        <position position="233"/>
    </location>
    <ligand>
        <name>heme c</name>
        <dbReference type="ChEBI" id="CHEBI:61717"/>
        <label>2</label>
    </ligand>
</feature>
<dbReference type="InterPro" id="IPR004678">
    <property type="entry name" value="Cyt_c_oxidase_cbb3_su3"/>
</dbReference>
<feature type="binding site" description="covalent" evidence="21">
    <location>
        <position position="144"/>
    </location>
    <ligand>
        <name>heme c</name>
        <dbReference type="ChEBI" id="CHEBI:61717"/>
        <label>1</label>
    </ligand>
</feature>
<keyword evidence="15 19" id="KW-0560">Oxidoreductase</keyword>
<dbReference type="PANTHER" id="PTHR33751:SF1">
    <property type="entry name" value="CBB3-TYPE CYTOCHROME C OXIDASE SUBUNIT FIXP"/>
    <property type="match status" value="1"/>
</dbReference>
<keyword evidence="7 19" id="KW-0349">Heme</keyword>
<dbReference type="EMBL" id="MFST01000148">
    <property type="protein sequence ID" value="OGI42541.1"/>
    <property type="molecule type" value="Genomic_DNA"/>
</dbReference>
<keyword evidence="13 19" id="KW-0249">Electron transport</keyword>
<dbReference type="NCBIfam" id="TIGR00782">
    <property type="entry name" value="ccoP"/>
    <property type="match status" value="1"/>
</dbReference>
<evidence type="ECO:0000256" key="10">
    <source>
        <dbReference type="ARBA" id="ARBA00022723"/>
    </source>
</evidence>
<keyword evidence="16 19" id="KW-0408">Iron</keyword>
<evidence type="ECO:0000256" key="12">
    <source>
        <dbReference type="ARBA" id="ARBA00022781"/>
    </source>
</evidence>
<dbReference type="GO" id="GO:0016491">
    <property type="term" value="F:oxidoreductase activity"/>
    <property type="evidence" value="ECO:0007669"/>
    <property type="project" value="UniProtKB-KW"/>
</dbReference>
<organism evidence="24 25">
    <name type="scientific">Candidatus Muproteobacteria bacterium RBG_16_65_31</name>
    <dbReference type="NCBI Taxonomy" id="1817759"/>
    <lineage>
        <taxon>Bacteria</taxon>
        <taxon>Pseudomonadati</taxon>
        <taxon>Pseudomonadota</taxon>
        <taxon>Candidatus Muproteobacteria</taxon>
    </lineage>
</organism>
<gene>
    <name evidence="24" type="ORF">A2V92_04550</name>
</gene>
<evidence type="ECO:0000256" key="6">
    <source>
        <dbReference type="ARBA" id="ARBA00022519"/>
    </source>
</evidence>
<evidence type="ECO:0000256" key="2">
    <source>
        <dbReference type="ARBA" id="ARBA00004673"/>
    </source>
</evidence>
<feature type="binding site" description="covalent" evidence="21">
    <location>
        <position position="147"/>
    </location>
    <ligand>
        <name>heme c</name>
        <dbReference type="ChEBI" id="CHEBI:61717"/>
        <label>1</label>
    </ligand>
</feature>
<dbReference type="InterPro" id="IPR036909">
    <property type="entry name" value="Cyt_c-like_dom_sf"/>
</dbReference>
<keyword evidence="9 22" id="KW-0812">Transmembrane</keyword>
<keyword evidence="6 19" id="KW-0997">Cell inner membrane</keyword>
<feature type="binding site" description="covalent" evidence="21">
    <location>
        <position position="230"/>
    </location>
    <ligand>
        <name>heme c</name>
        <dbReference type="ChEBI" id="CHEBI:61717"/>
        <label>2</label>
    </ligand>
</feature>
<dbReference type="GO" id="GO:0009055">
    <property type="term" value="F:electron transfer activity"/>
    <property type="evidence" value="ECO:0007669"/>
    <property type="project" value="InterPro"/>
</dbReference>
<dbReference type="PANTHER" id="PTHR33751">
    <property type="entry name" value="CBB3-TYPE CYTOCHROME C OXIDASE SUBUNIT FIXP"/>
    <property type="match status" value="1"/>
</dbReference>
<feature type="transmembrane region" description="Helical" evidence="22">
    <location>
        <begin position="63"/>
        <end position="85"/>
    </location>
</feature>
<dbReference type="UniPathway" id="UPA00705"/>
<dbReference type="GO" id="GO:1902600">
    <property type="term" value="P:proton transmembrane transport"/>
    <property type="evidence" value="ECO:0007669"/>
    <property type="project" value="UniProtKB-KW"/>
</dbReference>
<feature type="transmembrane region" description="Helical" evidence="22">
    <location>
        <begin position="6"/>
        <end position="27"/>
    </location>
</feature>
<feature type="binding site" description="axial binding residue" evidence="20">
    <location>
        <position position="148"/>
    </location>
    <ligand>
        <name>heme c</name>
        <dbReference type="ChEBI" id="CHEBI:61717"/>
        <label>1</label>
    </ligand>
    <ligandPart>
        <name>Fe</name>
        <dbReference type="ChEBI" id="CHEBI:18248"/>
    </ligandPart>
</feature>
<keyword evidence="10 19" id="KW-0479">Metal-binding</keyword>
<dbReference type="InterPro" id="IPR032858">
    <property type="entry name" value="CcoP_N"/>
</dbReference>
<dbReference type="PROSITE" id="PS51007">
    <property type="entry name" value="CYTC"/>
    <property type="match status" value="2"/>
</dbReference>
<evidence type="ECO:0000256" key="8">
    <source>
        <dbReference type="ARBA" id="ARBA00022660"/>
    </source>
</evidence>
<dbReference type="InterPro" id="IPR009056">
    <property type="entry name" value="Cyt_c-like_dom"/>
</dbReference>
<comment type="subcellular location">
    <subcellularLocation>
        <location evidence="1 19">Cell inner membrane</location>
    </subcellularLocation>
</comment>
<evidence type="ECO:0000256" key="13">
    <source>
        <dbReference type="ARBA" id="ARBA00022982"/>
    </source>
</evidence>
<evidence type="ECO:0000256" key="5">
    <source>
        <dbReference type="ARBA" id="ARBA00022475"/>
    </source>
</evidence>
<dbReference type="InterPro" id="IPR038414">
    <property type="entry name" value="CcoP_N_sf"/>
</dbReference>
<evidence type="ECO:0000256" key="18">
    <source>
        <dbReference type="ARBA" id="ARBA00023136"/>
    </source>
</evidence>
<dbReference type="Proteomes" id="UP000179344">
    <property type="component" value="Unassembled WGS sequence"/>
</dbReference>
<evidence type="ECO:0000313" key="25">
    <source>
        <dbReference type="Proteomes" id="UP000179344"/>
    </source>
</evidence>
<dbReference type="InterPro" id="IPR050597">
    <property type="entry name" value="Cytochrome_c_Oxidase_Subunit"/>
</dbReference>
<dbReference type="SUPFAM" id="SSF46626">
    <property type="entry name" value="Cytochrome c"/>
    <property type="match status" value="2"/>
</dbReference>
<protein>
    <recommendedName>
        <fullName evidence="19">Cbb3-type cytochrome c oxidase subunit</fullName>
    </recommendedName>
</protein>
<dbReference type="GO" id="GO:0005886">
    <property type="term" value="C:plasma membrane"/>
    <property type="evidence" value="ECO:0007669"/>
    <property type="project" value="UniProtKB-SubCell"/>
</dbReference>
<keyword evidence="18 19" id="KW-0472">Membrane</keyword>
<evidence type="ECO:0000256" key="19">
    <source>
        <dbReference type="PIRNR" id="PIRNR000006"/>
    </source>
</evidence>
<evidence type="ECO:0000256" key="14">
    <source>
        <dbReference type="ARBA" id="ARBA00022989"/>
    </source>
</evidence>
<dbReference type="AlphaFoldDB" id="A0A1F6TBL7"/>
<evidence type="ECO:0000256" key="4">
    <source>
        <dbReference type="ARBA" id="ARBA00022448"/>
    </source>
</evidence>
<comment type="subunit">
    <text evidence="19">Component of the cbb3-type cytochrome c oxidase.</text>
</comment>
<keyword evidence="14 22" id="KW-1133">Transmembrane helix</keyword>
<evidence type="ECO:0000256" key="9">
    <source>
        <dbReference type="ARBA" id="ARBA00022692"/>
    </source>
</evidence>
<evidence type="ECO:0000256" key="21">
    <source>
        <dbReference type="PIRSR" id="PIRSR000006-2"/>
    </source>
</evidence>
<evidence type="ECO:0000256" key="16">
    <source>
        <dbReference type="ARBA" id="ARBA00023004"/>
    </source>
</evidence>
<feature type="domain" description="Cytochrome c" evidence="23">
    <location>
        <begin position="131"/>
        <end position="210"/>
    </location>
</feature>
<dbReference type="Gene3D" id="1.10.760.10">
    <property type="entry name" value="Cytochrome c-like domain"/>
    <property type="match status" value="2"/>
</dbReference>
<dbReference type="GO" id="GO:0020037">
    <property type="term" value="F:heme binding"/>
    <property type="evidence" value="ECO:0007669"/>
    <property type="project" value="InterPro"/>
</dbReference>
<dbReference type="GO" id="GO:0046872">
    <property type="term" value="F:metal ion binding"/>
    <property type="evidence" value="ECO:0007669"/>
    <property type="project" value="UniProtKB-KW"/>
</dbReference>
<evidence type="ECO:0000256" key="20">
    <source>
        <dbReference type="PIRSR" id="PIRSR000006-1"/>
    </source>
</evidence>